<dbReference type="InterPro" id="IPR002866">
    <property type="entry name" value="Maturase_MatK"/>
</dbReference>
<feature type="domain" description="Maturase MatK N-terminal" evidence="4">
    <location>
        <begin position="1"/>
        <end position="70"/>
    </location>
</feature>
<sequence length="151" mass="17794">MKEYQRYLELDRSRQQNFLYPLIFREYIYGLASGHDFNRNRYILSENVDYDKKSSLLIVKRVKQRDSQIKVLMLQPAHKFTPYFSLCLWLSRNPFYCLPCSSALANPRSNRSKPYSQPSSNNGSSSNQWIHDKFLSSTDIINSLNPDNAKR</sequence>
<dbReference type="GO" id="GO:0006397">
    <property type="term" value="P:mRNA processing"/>
    <property type="evidence" value="ECO:0007669"/>
    <property type="project" value="UniProtKB-KW"/>
</dbReference>
<dbReference type="Pfam" id="PF01824">
    <property type="entry name" value="MatK_N"/>
    <property type="match status" value="1"/>
</dbReference>
<dbReference type="InterPro" id="IPR024942">
    <property type="entry name" value="Maturase_MatK_N"/>
</dbReference>
<dbReference type="Proteomes" id="UP000289738">
    <property type="component" value="Chromosome A10"/>
</dbReference>
<proteinExistence type="inferred from homology"/>
<reference evidence="5 6" key="1">
    <citation type="submission" date="2019-01" db="EMBL/GenBank/DDBJ databases">
        <title>Sequencing of cultivated peanut Arachis hypogaea provides insights into genome evolution and oil improvement.</title>
        <authorList>
            <person name="Chen X."/>
        </authorList>
    </citation>
    <scope>NUCLEOTIDE SEQUENCE [LARGE SCALE GENOMIC DNA]</scope>
    <source>
        <strain evidence="6">cv. Fuhuasheng</strain>
        <tissue evidence="5">Leaves</tissue>
    </source>
</reference>
<dbReference type="AlphaFoldDB" id="A0A445B5A7"/>
<evidence type="ECO:0000313" key="5">
    <source>
        <dbReference type="EMBL" id="RYR33854.1"/>
    </source>
</evidence>
<comment type="similarity">
    <text evidence="1">Belongs to the intron maturase 2 family. MatK subfamily.</text>
</comment>
<evidence type="ECO:0000256" key="1">
    <source>
        <dbReference type="ARBA" id="ARBA00006621"/>
    </source>
</evidence>
<feature type="compositionally biased region" description="Polar residues" evidence="3">
    <location>
        <begin position="107"/>
        <end position="118"/>
    </location>
</feature>
<organism evidence="5 6">
    <name type="scientific">Arachis hypogaea</name>
    <name type="common">Peanut</name>
    <dbReference type="NCBI Taxonomy" id="3818"/>
    <lineage>
        <taxon>Eukaryota</taxon>
        <taxon>Viridiplantae</taxon>
        <taxon>Streptophyta</taxon>
        <taxon>Embryophyta</taxon>
        <taxon>Tracheophyta</taxon>
        <taxon>Spermatophyta</taxon>
        <taxon>Magnoliopsida</taxon>
        <taxon>eudicotyledons</taxon>
        <taxon>Gunneridae</taxon>
        <taxon>Pentapetalae</taxon>
        <taxon>rosids</taxon>
        <taxon>fabids</taxon>
        <taxon>Fabales</taxon>
        <taxon>Fabaceae</taxon>
        <taxon>Papilionoideae</taxon>
        <taxon>50 kb inversion clade</taxon>
        <taxon>dalbergioids sensu lato</taxon>
        <taxon>Dalbergieae</taxon>
        <taxon>Pterocarpus clade</taxon>
        <taxon>Arachis</taxon>
    </lineage>
</organism>
<evidence type="ECO:0000313" key="6">
    <source>
        <dbReference type="Proteomes" id="UP000289738"/>
    </source>
</evidence>
<dbReference type="STRING" id="3818.A0A445B5A7"/>
<dbReference type="PANTHER" id="PTHR34811:SF1">
    <property type="entry name" value="MATURASE K"/>
    <property type="match status" value="1"/>
</dbReference>
<dbReference type="GO" id="GO:0009507">
    <property type="term" value="C:chloroplast"/>
    <property type="evidence" value="ECO:0007669"/>
    <property type="project" value="InterPro"/>
</dbReference>
<dbReference type="EMBL" id="SDMP01000010">
    <property type="protein sequence ID" value="RYR33854.1"/>
    <property type="molecule type" value="Genomic_DNA"/>
</dbReference>
<comment type="caution">
    <text evidence="5">The sequence shown here is derived from an EMBL/GenBank/DDBJ whole genome shotgun (WGS) entry which is preliminary data.</text>
</comment>
<evidence type="ECO:0000259" key="4">
    <source>
        <dbReference type="Pfam" id="PF01824"/>
    </source>
</evidence>
<keyword evidence="2" id="KW-0507">mRNA processing</keyword>
<feature type="region of interest" description="Disordered" evidence="3">
    <location>
        <begin position="107"/>
        <end position="128"/>
    </location>
</feature>
<protein>
    <recommendedName>
        <fullName evidence="4">Maturase MatK N-terminal domain-containing protein</fullName>
    </recommendedName>
</protein>
<gene>
    <name evidence="5" type="ORF">Ahy_A10g048504</name>
</gene>
<dbReference type="PANTHER" id="PTHR34811">
    <property type="entry name" value="MATURASE K"/>
    <property type="match status" value="1"/>
</dbReference>
<evidence type="ECO:0000256" key="2">
    <source>
        <dbReference type="ARBA" id="ARBA00022664"/>
    </source>
</evidence>
<keyword evidence="6" id="KW-1185">Reference proteome</keyword>
<evidence type="ECO:0000256" key="3">
    <source>
        <dbReference type="SAM" id="MobiDB-lite"/>
    </source>
</evidence>
<accession>A0A445B5A7</accession>
<name>A0A445B5A7_ARAHY</name>